<dbReference type="InterPro" id="IPR046172">
    <property type="entry name" value="DUF6174"/>
</dbReference>
<protein>
    <submittedName>
        <fullName evidence="2">DUF6174 domain-containing protein</fullName>
    </submittedName>
</protein>
<organism evidence="2">
    <name type="scientific">Streptomyces sp. NBC_00180</name>
    <dbReference type="NCBI Taxonomy" id="2903632"/>
    <lineage>
        <taxon>Bacteria</taxon>
        <taxon>Bacillati</taxon>
        <taxon>Actinomycetota</taxon>
        <taxon>Actinomycetes</taxon>
        <taxon>Kitasatosporales</taxon>
        <taxon>Streptomycetaceae</taxon>
        <taxon>Streptomyces</taxon>
    </lineage>
</organism>
<reference evidence="2" key="1">
    <citation type="submission" date="2022-10" db="EMBL/GenBank/DDBJ databases">
        <title>The complete genomes of actinobacterial strains from the NBC collection.</title>
        <authorList>
            <person name="Joergensen T.S."/>
            <person name="Alvarez Arevalo M."/>
            <person name="Sterndorff E.B."/>
            <person name="Faurdal D."/>
            <person name="Vuksanovic O."/>
            <person name="Mourched A.-S."/>
            <person name="Charusanti P."/>
            <person name="Shaw S."/>
            <person name="Blin K."/>
            <person name="Weber T."/>
        </authorList>
    </citation>
    <scope>NUCLEOTIDE SEQUENCE</scope>
    <source>
        <strain evidence="2">NBC 00180</strain>
    </source>
</reference>
<sequence length="154" mass="16598">MTAVSRSTRAVFSASLIGGLLWAVAACGAETAKSTSAHRRSNWQEPSAYTYTLHSSEGERSLIGTFRIAVRDGAVVKAAGLDDSGRRVAQDIPDAVPTMGELLEELEQARRDDADVAEAEYAAEGHPVRISLDWEKDAIDDEALYVISAYQQLG</sequence>
<gene>
    <name evidence="2" type="ORF">OG477_08945</name>
</gene>
<dbReference type="EMBL" id="CP108140">
    <property type="protein sequence ID" value="WTP85475.1"/>
    <property type="molecule type" value="Genomic_DNA"/>
</dbReference>
<dbReference type="Pfam" id="PF19671">
    <property type="entry name" value="DUF6174"/>
    <property type="match status" value="1"/>
</dbReference>
<dbReference type="AlphaFoldDB" id="A0AAU1HSS6"/>
<evidence type="ECO:0000313" key="2">
    <source>
        <dbReference type="EMBL" id="WTP85475.1"/>
    </source>
</evidence>
<accession>A0AAU1HSS6</accession>
<name>A0AAU1HSS6_9ACTN</name>
<keyword evidence="1" id="KW-0732">Signal</keyword>
<feature type="chain" id="PRO_5043625487" evidence="1">
    <location>
        <begin position="26"/>
        <end position="154"/>
    </location>
</feature>
<feature type="signal peptide" evidence="1">
    <location>
        <begin position="1"/>
        <end position="25"/>
    </location>
</feature>
<evidence type="ECO:0000256" key="1">
    <source>
        <dbReference type="SAM" id="SignalP"/>
    </source>
</evidence>
<proteinExistence type="predicted"/>